<evidence type="ECO:0000313" key="7">
    <source>
        <dbReference type="Proteomes" id="UP000296822"/>
    </source>
</evidence>
<comment type="similarity">
    <text evidence="1">Belongs to the SCO1/2 family.</text>
</comment>
<gene>
    <name evidence="6" type="ORF">DV706_03705</name>
</gene>
<feature type="domain" description="Thioredoxin" evidence="5">
    <location>
        <begin position="53"/>
        <end position="224"/>
    </location>
</feature>
<feature type="binding site" evidence="3">
    <location>
        <position position="92"/>
    </location>
    <ligand>
        <name>Cu cation</name>
        <dbReference type="ChEBI" id="CHEBI:23378"/>
    </ligand>
</feature>
<proteinExistence type="inferred from homology"/>
<dbReference type="GeneID" id="39850339"/>
<keyword evidence="2 3" id="KW-0186">Copper</keyword>
<dbReference type="Pfam" id="PF02630">
    <property type="entry name" value="SCO1-SenC"/>
    <property type="match status" value="1"/>
</dbReference>
<dbReference type="InterPro" id="IPR013766">
    <property type="entry name" value="Thioredoxin_domain"/>
</dbReference>
<evidence type="ECO:0000256" key="3">
    <source>
        <dbReference type="PIRSR" id="PIRSR603782-1"/>
    </source>
</evidence>
<dbReference type="RefSeq" id="WP_006066488.1">
    <property type="nucleotide sequence ID" value="NZ_CP031305.1"/>
</dbReference>
<dbReference type="AlphaFoldDB" id="A0A4D6HK99"/>
<accession>A0A4D6HK99</accession>
<dbReference type="InterPro" id="IPR036249">
    <property type="entry name" value="Thioredoxin-like_sf"/>
</dbReference>
<dbReference type="GO" id="GO:0046872">
    <property type="term" value="F:metal ion binding"/>
    <property type="evidence" value="ECO:0007669"/>
    <property type="project" value="UniProtKB-KW"/>
</dbReference>
<dbReference type="InterPro" id="IPR003782">
    <property type="entry name" value="SCO1/SenC"/>
</dbReference>
<keyword evidence="3" id="KW-0479">Metal-binding</keyword>
<evidence type="ECO:0000313" key="6">
    <source>
        <dbReference type="EMBL" id="QCC53668.1"/>
    </source>
</evidence>
<dbReference type="KEGG" id="nbg:DV706_03705"/>
<dbReference type="Gene3D" id="3.40.30.10">
    <property type="entry name" value="Glutaredoxin"/>
    <property type="match status" value="1"/>
</dbReference>
<keyword evidence="4" id="KW-1015">Disulfide bond</keyword>
<protein>
    <submittedName>
        <fullName evidence="6">SCO family protein</fullName>
    </submittedName>
</protein>
<dbReference type="Proteomes" id="UP000296822">
    <property type="component" value="Chromosome"/>
</dbReference>
<feature type="binding site" evidence="3">
    <location>
        <position position="188"/>
    </location>
    <ligand>
        <name>Cu cation</name>
        <dbReference type="ChEBI" id="CHEBI:23378"/>
    </ligand>
</feature>
<sequence>MHRRDVLATGAGLSTALVAGCLTGRLSGDDAAEHAVLEPPEDSKLHGDDYAYPTYGDPFPTIELPDPLAETDVNTDSFGDDCLVCTAFYATCPAECIPLMQALAQVQAESIERGVDDSVQFIAVTFDPERDTPDELRDHADMVNIDLEAGNWNYLRPADADEAESVVNDDLGILFEREGEGETAEFMHITVTFLVNPDGYVERSYRGENPSVEQISDDLEAVVEATN</sequence>
<evidence type="ECO:0000256" key="1">
    <source>
        <dbReference type="ARBA" id="ARBA00010996"/>
    </source>
</evidence>
<evidence type="ECO:0000256" key="2">
    <source>
        <dbReference type="ARBA" id="ARBA00023008"/>
    </source>
</evidence>
<dbReference type="PROSITE" id="PS51352">
    <property type="entry name" value="THIOREDOXIN_2"/>
    <property type="match status" value="1"/>
</dbReference>
<dbReference type="EMBL" id="CP031305">
    <property type="protein sequence ID" value="QCC53668.1"/>
    <property type="molecule type" value="Genomic_DNA"/>
</dbReference>
<evidence type="ECO:0000259" key="5">
    <source>
        <dbReference type="PROSITE" id="PS51352"/>
    </source>
</evidence>
<dbReference type="CDD" id="cd02968">
    <property type="entry name" value="SCO"/>
    <property type="match status" value="1"/>
</dbReference>
<evidence type="ECO:0000256" key="4">
    <source>
        <dbReference type="PIRSR" id="PIRSR603782-2"/>
    </source>
</evidence>
<reference evidence="6 7" key="1">
    <citation type="journal article" date="2019" name="Nat. Commun.">
        <title>A new type of DNA phosphorothioation-based antiviral system in archaea.</title>
        <authorList>
            <person name="Xiong L."/>
            <person name="Liu S."/>
            <person name="Chen S."/>
            <person name="Xiao Y."/>
            <person name="Zhu B."/>
            <person name="Gao Y."/>
            <person name="Zhang Y."/>
            <person name="Chen B."/>
            <person name="Luo J."/>
            <person name="Deng Z."/>
            <person name="Chen X."/>
            <person name="Wang L."/>
            <person name="Chen S."/>
        </authorList>
    </citation>
    <scope>NUCLEOTIDE SEQUENCE [LARGE SCALE GENOMIC DNA]</scope>
    <source>
        <strain evidence="6 7">JCM 10635</strain>
    </source>
</reference>
<feature type="binding site" evidence="3">
    <location>
        <position position="96"/>
    </location>
    <ligand>
        <name>Cu cation</name>
        <dbReference type="ChEBI" id="CHEBI:23378"/>
    </ligand>
</feature>
<dbReference type="PROSITE" id="PS51257">
    <property type="entry name" value="PROKAR_LIPOPROTEIN"/>
    <property type="match status" value="1"/>
</dbReference>
<feature type="disulfide bond" description="Redox-active" evidence="4">
    <location>
        <begin position="92"/>
        <end position="96"/>
    </location>
</feature>
<name>A0A4D6HK99_9EURY</name>
<organism evidence="6 7">
    <name type="scientific">Natronorubrum bangense</name>
    <dbReference type="NCBI Taxonomy" id="61858"/>
    <lineage>
        <taxon>Archaea</taxon>
        <taxon>Methanobacteriati</taxon>
        <taxon>Methanobacteriota</taxon>
        <taxon>Stenosarchaea group</taxon>
        <taxon>Halobacteria</taxon>
        <taxon>Halobacteriales</taxon>
        <taxon>Natrialbaceae</taxon>
        <taxon>Natronorubrum</taxon>
    </lineage>
</organism>
<dbReference type="SUPFAM" id="SSF52833">
    <property type="entry name" value="Thioredoxin-like"/>
    <property type="match status" value="1"/>
</dbReference>